<dbReference type="Proteomes" id="UP001596250">
    <property type="component" value="Unassembled WGS sequence"/>
</dbReference>
<dbReference type="NCBIfam" id="TIGR02841">
    <property type="entry name" value="spore_YyaC"/>
    <property type="match status" value="1"/>
</dbReference>
<reference evidence="2" key="1">
    <citation type="journal article" date="2019" name="Int. J. Syst. Evol. Microbiol.">
        <title>The Global Catalogue of Microorganisms (GCM) 10K type strain sequencing project: providing services to taxonomists for standard genome sequencing and annotation.</title>
        <authorList>
            <consortium name="The Broad Institute Genomics Platform"/>
            <consortium name="The Broad Institute Genome Sequencing Center for Infectious Disease"/>
            <person name="Wu L."/>
            <person name="Ma J."/>
        </authorList>
    </citation>
    <scope>NUCLEOTIDE SEQUENCE [LARGE SCALE GENOMIC DNA]</scope>
    <source>
        <strain evidence="2">CCM 8749</strain>
    </source>
</reference>
<dbReference type="RefSeq" id="WP_379891254.1">
    <property type="nucleotide sequence ID" value="NZ_CBCSCT010000037.1"/>
</dbReference>
<dbReference type="EMBL" id="JBHSQV010000001">
    <property type="protein sequence ID" value="MFC5984915.1"/>
    <property type="molecule type" value="Genomic_DNA"/>
</dbReference>
<evidence type="ECO:0000313" key="2">
    <source>
        <dbReference type="Proteomes" id="UP001596250"/>
    </source>
</evidence>
<keyword evidence="1" id="KW-0378">Hydrolase</keyword>
<gene>
    <name evidence="1" type="primary">yyaC</name>
    <name evidence="1" type="ORF">ACFPXP_00135</name>
</gene>
<keyword evidence="2" id="KW-1185">Reference proteome</keyword>
<name>A0ABW1IH29_9BACL</name>
<accession>A0ABW1IH29</accession>
<dbReference type="InterPro" id="IPR023430">
    <property type="entry name" value="Pept_HybD-like_dom_sf"/>
</dbReference>
<sequence length="217" mass="23357">MNLPLSNKKSKQAACKILHTDSDCLNTIIQTLNALLSHVHLDRNIVIVCVGTDRSTGDCLGPMIGTKLKGLLNGHTSIYGTLDEPVHAMNLRETIEHIKQSYTQPFIIAIDACLGQVSSIGCVQIAEGAVKPGAGVNKELPPVGDIHITGIVNVGGFMEYFVLQNTRLSLVMRMADVIADGLSASMKQRYAAVNPSLSMLDEAPLFPQGTRHIQTGR</sequence>
<protein>
    <submittedName>
        <fullName evidence="1">Spore protease YyaC</fullName>
    </submittedName>
</protein>
<proteinExistence type="predicted"/>
<organism evidence="1 2">
    <name type="scientific">Marinicrinis lubricantis</name>
    <dbReference type="NCBI Taxonomy" id="2086470"/>
    <lineage>
        <taxon>Bacteria</taxon>
        <taxon>Bacillati</taxon>
        <taxon>Bacillota</taxon>
        <taxon>Bacilli</taxon>
        <taxon>Bacillales</taxon>
        <taxon>Paenibacillaceae</taxon>
    </lineage>
</organism>
<comment type="caution">
    <text evidence="1">The sequence shown here is derived from an EMBL/GenBank/DDBJ whole genome shotgun (WGS) entry which is preliminary data.</text>
</comment>
<dbReference type="GO" id="GO:0006508">
    <property type="term" value="P:proteolysis"/>
    <property type="evidence" value="ECO:0007669"/>
    <property type="project" value="UniProtKB-KW"/>
</dbReference>
<dbReference type="InterPro" id="IPR009665">
    <property type="entry name" value="YyaC"/>
</dbReference>
<keyword evidence="1" id="KW-0645">Protease</keyword>
<dbReference type="SUPFAM" id="SSF53163">
    <property type="entry name" value="HybD-like"/>
    <property type="match status" value="1"/>
</dbReference>
<dbReference type="Pfam" id="PF06866">
    <property type="entry name" value="DUF1256"/>
    <property type="match status" value="1"/>
</dbReference>
<dbReference type="GO" id="GO:0008233">
    <property type="term" value="F:peptidase activity"/>
    <property type="evidence" value="ECO:0007669"/>
    <property type="project" value="UniProtKB-KW"/>
</dbReference>
<evidence type="ECO:0000313" key="1">
    <source>
        <dbReference type="EMBL" id="MFC5984915.1"/>
    </source>
</evidence>